<keyword evidence="8 11" id="KW-0067">ATP-binding</keyword>
<evidence type="ECO:0000256" key="11">
    <source>
        <dbReference type="HAMAP-Rule" id="MF_00668"/>
    </source>
</evidence>
<evidence type="ECO:0000313" key="12">
    <source>
        <dbReference type="EMBL" id="MBB5226303.1"/>
    </source>
</evidence>
<dbReference type="AlphaFoldDB" id="A0A7W8G9E4"/>
<dbReference type="RefSeq" id="WP_246462616.1">
    <property type="nucleotide sequence ID" value="NZ_CP031518.1"/>
</dbReference>
<comment type="similarity">
    <text evidence="11">Belongs to the BioW family.</text>
</comment>
<gene>
    <name evidence="11" type="primary">bioW</name>
    <name evidence="12" type="ORF">HNP76_001676</name>
</gene>
<dbReference type="GO" id="GO:0009102">
    <property type="term" value="P:biotin biosynthetic process"/>
    <property type="evidence" value="ECO:0007669"/>
    <property type="project" value="UniProtKB-UniRule"/>
</dbReference>
<proteinExistence type="inferred from homology"/>
<dbReference type="Proteomes" id="UP000518887">
    <property type="component" value="Unassembled WGS sequence"/>
</dbReference>
<evidence type="ECO:0000256" key="5">
    <source>
        <dbReference type="ARBA" id="ARBA00022598"/>
    </source>
</evidence>
<evidence type="ECO:0000256" key="7">
    <source>
        <dbReference type="ARBA" id="ARBA00022756"/>
    </source>
</evidence>
<dbReference type="InterPro" id="IPR005499">
    <property type="entry name" value="BioW"/>
</dbReference>
<organism evidence="12 13">
    <name type="scientific">Treponema ruminis</name>
    <dbReference type="NCBI Taxonomy" id="744515"/>
    <lineage>
        <taxon>Bacteria</taxon>
        <taxon>Pseudomonadati</taxon>
        <taxon>Spirochaetota</taxon>
        <taxon>Spirochaetia</taxon>
        <taxon>Spirochaetales</taxon>
        <taxon>Treponemataceae</taxon>
        <taxon>Treponema</taxon>
    </lineage>
</organism>
<comment type="cofactor">
    <cofactor evidence="1 11">
        <name>Mg(2+)</name>
        <dbReference type="ChEBI" id="CHEBI:18420"/>
    </cofactor>
</comment>
<keyword evidence="9 11" id="KW-0460">Magnesium</keyword>
<comment type="pathway">
    <text evidence="2 11">Metabolic intermediate metabolism; pimeloyl-CoA biosynthesis; pimeloyl-CoA from pimelate: step 1/1.</text>
</comment>
<name>A0A7W8G9E4_9SPIR</name>
<sequence>MFSIKMRSSLGGKNGVGGKHISGAERIVKSCDVEKTVSSLLERARNHERGKADFINIKVQEVNENEAVRVPLLKITSKKTSSKSEGRSFAKSELLRIGVSETAVKNAFEALESLSDSMRGAIVLDADSGERLDSFGMRGVRCSNMDVADKDEYEKKLSELNMAGEHAREALVLASKVVNAKGAVAELCWSDDPNYVTGYVASPKFGYTRISVMKDLGDYVGGRVFFVRLPIDLDSYIDYLQNQVVLVEV</sequence>
<dbReference type="GO" id="GO:0042410">
    <property type="term" value="F:6-carboxyhexanoate-CoA ligase activity"/>
    <property type="evidence" value="ECO:0007669"/>
    <property type="project" value="UniProtKB-UniRule"/>
</dbReference>
<evidence type="ECO:0000256" key="4">
    <source>
        <dbReference type="ARBA" id="ARBA00012984"/>
    </source>
</evidence>
<dbReference type="GO" id="GO:0000287">
    <property type="term" value="F:magnesium ion binding"/>
    <property type="evidence" value="ECO:0007669"/>
    <property type="project" value="UniProtKB-UniRule"/>
</dbReference>
<dbReference type="GO" id="GO:0005524">
    <property type="term" value="F:ATP binding"/>
    <property type="evidence" value="ECO:0007669"/>
    <property type="project" value="UniProtKB-KW"/>
</dbReference>
<dbReference type="UniPathway" id="UPA00999">
    <property type="reaction ID" value="UER00351"/>
</dbReference>
<evidence type="ECO:0000313" key="13">
    <source>
        <dbReference type="Proteomes" id="UP000518887"/>
    </source>
</evidence>
<protein>
    <recommendedName>
        <fullName evidence="4 11">6-carboxyhexanoate--CoA ligase</fullName>
        <ecNumber evidence="4 11">6.2.1.14</ecNumber>
    </recommendedName>
    <alternativeName>
        <fullName evidence="11">Pimeloyl-CoA synthase</fullName>
    </alternativeName>
</protein>
<keyword evidence="6 11" id="KW-0547">Nucleotide-binding</keyword>
<accession>A0A7W8G9E4</accession>
<comment type="caution">
    <text evidence="12">The sequence shown here is derived from an EMBL/GenBank/DDBJ whole genome shotgun (WGS) entry which is preliminary data.</text>
</comment>
<dbReference type="NCBIfam" id="TIGR01204">
    <property type="entry name" value="bioW"/>
    <property type="match status" value="1"/>
</dbReference>
<evidence type="ECO:0000256" key="10">
    <source>
        <dbReference type="ARBA" id="ARBA00049553"/>
    </source>
</evidence>
<dbReference type="EMBL" id="JACHFQ010000005">
    <property type="protein sequence ID" value="MBB5226303.1"/>
    <property type="molecule type" value="Genomic_DNA"/>
</dbReference>
<dbReference type="EC" id="6.2.1.14" evidence="4 11"/>
<evidence type="ECO:0000256" key="3">
    <source>
        <dbReference type="ARBA" id="ARBA00011738"/>
    </source>
</evidence>
<evidence type="ECO:0000256" key="2">
    <source>
        <dbReference type="ARBA" id="ARBA00005075"/>
    </source>
</evidence>
<evidence type="ECO:0000256" key="9">
    <source>
        <dbReference type="ARBA" id="ARBA00022842"/>
    </source>
</evidence>
<comment type="subunit">
    <text evidence="3 11">Homodimer.</text>
</comment>
<comment type="catalytic activity">
    <reaction evidence="10 11">
        <text>heptanedioate + ATP + CoA = 6-carboxyhexanoyl-CoA + AMP + diphosphate</text>
        <dbReference type="Rhea" id="RHEA:14781"/>
        <dbReference type="ChEBI" id="CHEBI:30616"/>
        <dbReference type="ChEBI" id="CHEBI:33019"/>
        <dbReference type="ChEBI" id="CHEBI:36165"/>
        <dbReference type="ChEBI" id="CHEBI:57287"/>
        <dbReference type="ChEBI" id="CHEBI:57360"/>
        <dbReference type="ChEBI" id="CHEBI:456215"/>
        <dbReference type="EC" id="6.2.1.14"/>
    </reaction>
</comment>
<keyword evidence="5 11" id="KW-0436">Ligase</keyword>
<reference evidence="12 13" key="1">
    <citation type="submission" date="2020-08" db="EMBL/GenBank/DDBJ databases">
        <title>Genomic Encyclopedia of Type Strains, Phase IV (KMG-IV): sequencing the most valuable type-strain genomes for metagenomic binning, comparative biology and taxonomic classification.</title>
        <authorList>
            <person name="Goeker M."/>
        </authorList>
    </citation>
    <scope>NUCLEOTIDE SEQUENCE [LARGE SCALE GENOMIC DNA]</scope>
    <source>
        <strain evidence="12 13">DSM 103462</strain>
    </source>
</reference>
<dbReference type="NCBIfam" id="NF002360">
    <property type="entry name" value="PRK01322.1"/>
    <property type="match status" value="1"/>
</dbReference>
<keyword evidence="7 11" id="KW-0093">Biotin biosynthesis</keyword>
<evidence type="ECO:0000256" key="8">
    <source>
        <dbReference type="ARBA" id="ARBA00022840"/>
    </source>
</evidence>
<comment type="function">
    <text evidence="11">Catalyzes the transformation of pimelate into pimeloyl-CoA with concomitant hydrolysis of ATP to AMP.</text>
</comment>
<dbReference type="Pfam" id="PF03744">
    <property type="entry name" value="BioW"/>
    <property type="match status" value="1"/>
</dbReference>
<dbReference type="HAMAP" id="MF_00668">
    <property type="entry name" value="BioW"/>
    <property type="match status" value="1"/>
</dbReference>
<keyword evidence="13" id="KW-1185">Reference proteome</keyword>
<evidence type="ECO:0000256" key="6">
    <source>
        <dbReference type="ARBA" id="ARBA00022741"/>
    </source>
</evidence>
<evidence type="ECO:0000256" key="1">
    <source>
        <dbReference type="ARBA" id="ARBA00001946"/>
    </source>
</evidence>